<dbReference type="GO" id="GO:0016020">
    <property type="term" value="C:membrane"/>
    <property type="evidence" value="ECO:0007669"/>
    <property type="project" value="UniProtKB-SubCell"/>
</dbReference>
<feature type="transmembrane region" description="Helical" evidence="6">
    <location>
        <begin position="471"/>
        <end position="493"/>
    </location>
</feature>
<feature type="transmembrane region" description="Helical" evidence="6">
    <location>
        <begin position="43"/>
        <end position="65"/>
    </location>
</feature>
<keyword evidence="3 6" id="KW-0812">Transmembrane</keyword>
<sequence length="538" mass="60099">MVHKREQWGTRIGLILAVAGNAIGLGNFLRFPVQAADNGGGAFMIPYMISFILLGIPLIWVEWALGRYGGERGHGTAVAVFDLIWRHPLAKYIGIFGVLIPLVVVVYYTYIESWTLIYSFFHLINEVPSTPLTADIKDYLKPFNDFLGGIIGASSGSDIFFTPPLETYLFFLVTLLLNLYIIYRGVSAGIEKVAKFAMPLIFIMAIILVIRVFTLTSPDGRNFLDGLGFLWNPDFSALKDPKVWLAAAGQIFFTLSIGFGAILTYASYLKPKSDVALNGLASASVNEFAEVILGGSIAITASVIFFGIAGTQYIASEGAFNLGFMALPAIFANIPYGAFFGFLWFLLLFFAGITSSIALMQPAMAFLEDEFGLSRDRAVKYLGAFLFVSSHIPIFLKGALDELDFWVGTFALVIFALFEVITFVWILGIPQLSEKLQEKSLLSKIFIVLKHSPEYAWKELNRYADIKIPRIFYYILSYIAPLFLIVILLWWFVTTLPAKFIPEHINGWIARLFILFVFILGVVLVKKSWERKYGRTSS</sequence>
<keyword evidence="2" id="KW-0813">Transport</keyword>
<dbReference type="PANTHER" id="PTHR42948">
    <property type="entry name" value="TRANSPORTER"/>
    <property type="match status" value="1"/>
</dbReference>
<dbReference type="HOGENOM" id="CLU_006855_3_3_0"/>
<dbReference type="eggNOG" id="COG0733">
    <property type="taxonomic scope" value="Bacteria"/>
</dbReference>
<feature type="transmembrane region" description="Helical" evidence="6">
    <location>
        <begin position="193"/>
        <end position="214"/>
    </location>
</feature>
<dbReference type="PaxDb" id="123214-PERMA_1727"/>
<dbReference type="Proteomes" id="UP000001366">
    <property type="component" value="Chromosome"/>
</dbReference>
<feature type="transmembrane region" description="Helical" evidence="6">
    <location>
        <begin position="92"/>
        <end position="111"/>
    </location>
</feature>
<dbReference type="PANTHER" id="PTHR42948:SF1">
    <property type="entry name" value="TRANSPORTER"/>
    <property type="match status" value="1"/>
</dbReference>
<feature type="transmembrane region" description="Helical" evidence="6">
    <location>
        <begin position="334"/>
        <end position="360"/>
    </location>
</feature>
<dbReference type="PRINTS" id="PR00176">
    <property type="entry name" value="NANEUSMPORT"/>
</dbReference>
<gene>
    <name evidence="7" type="ordered locus">PERMA_1727</name>
</gene>
<evidence type="ECO:0000313" key="8">
    <source>
        <dbReference type="Proteomes" id="UP000001366"/>
    </source>
</evidence>
<evidence type="ECO:0000256" key="3">
    <source>
        <dbReference type="ARBA" id="ARBA00022692"/>
    </source>
</evidence>
<dbReference type="InterPro" id="IPR000175">
    <property type="entry name" value="Na/ntran_symport"/>
</dbReference>
<evidence type="ECO:0000256" key="5">
    <source>
        <dbReference type="ARBA" id="ARBA00023136"/>
    </source>
</evidence>
<comment type="subcellular location">
    <subcellularLocation>
        <location evidence="1">Membrane</location>
        <topology evidence="1">Multi-pass membrane protein</topology>
    </subcellularLocation>
</comment>
<feature type="transmembrane region" description="Helical" evidence="6">
    <location>
        <begin position="505"/>
        <end position="525"/>
    </location>
</feature>
<evidence type="ECO:0000256" key="4">
    <source>
        <dbReference type="ARBA" id="ARBA00022989"/>
    </source>
</evidence>
<feature type="transmembrane region" description="Helical" evidence="6">
    <location>
        <begin position="288"/>
        <end position="314"/>
    </location>
</feature>
<dbReference type="NCBIfam" id="NF037979">
    <property type="entry name" value="Na_transp"/>
    <property type="match status" value="1"/>
</dbReference>
<dbReference type="RefSeq" id="WP_012676340.1">
    <property type="nucleotide sequence ID" value="NC_012440.1"/>
</dbReference>
<dbReference type="KEGG" id="pmx:PERMA_1727"/>
<protein>
    <submittedName>
        <fullName evidence="7">Sodium-dependent transporter</fullName>
    </submittedName>
</protein>
<dbReference type="STRING" id="123214.PERMA_1727"/>
<evidence type="ECO:0000256" key="6">
    <source>
        <dbReference type="SAM" id="Phobius"/>
    </source>
</evidence>
<evidence type="ECO:0000313" key="7">
    <source>
        <dbReference type="EMBL" id="ACO04102.1"/>
    </source>
</evidence>
<dbReference type="PROSITE" id="PS50267">
    <property type="entry name" value="NA_NEUROTRAN_SYMP_3"/>
    <property type="match status" value="1"/>
</dbReference>
<proteinExistence type="predicted"/>
<keyword evidence="4 6" id="KW-1133">Transmembrane helix</keyword>
<dbReference type="Pfam" id="PF00209">
    <property type="entry name" value="SNF"/>
    <property type="match status" value="2"/>
</dbReference>
<dbReference type="AlphaFoldDB" id="C0QS45"/>
<feature type="transmembrane region" description="Helical" evidence="6">
    <location>
        <begin position="381"/>
        <end position="400"/>
    </location>
</feature>
<dbReference type="OrthoDB" id="9762833at2"/>
<name>C0QS45_PERMH</name>
<feature type="transmembrane region" description="Helical" evidence="6">
    <location>
        <begin position="406"/>
        <end position="429"/>
    </location>
</feature>
<organism evidence="7 8">
    <name type="scientific">Persephonella marina (strain DSM 14350 / EX-H1)</name>
    <dbReference type="NCBI Taxonomy" id="123214"/>
    <lineage>
        <taxon>Bacteria</taxon>
        <taxon>Pseudomonadati</taxon>
        <taxon>Aquificota</taxon>
        <taxon>Aquificia</taxon>
        <taxon>Aquificales</taxon>
        <taxon>Hydrogenothermaceae</taxon>
        <taxon>Persephonella</taxon>
    </lineage>
</organism>
<feature type="transmembrane region" description="Helical" evidence="6">
    <location>
        <begin position="12"/>
        <end position="31"/>
    </location>
</feature>
<feature type="transmembrane region" description="Helical" evidence="6">
    <location>
        <begin position="168"/>
        <end position="186"/>
    </location>
</feature>
<keyword evidence="5 6" id="KW-0472">Membrane</keyword>
<keyword evidence="8" id="KW-1185">Reference proteome</keyword>
<reference evidence="7 8" key="1">
    <citation type="journal article" date="2009" name="J. Bacteriol.">
        <title>Complete and draft genome sequences of six members of the Aquificales.</title>
        <authorList>
            <person name="Reysenbach A.L."/>
            <person name="Hamamura N."/>
            <person name="Podar M."/>
            <person name="Griffiths E."/>
            <person name="Ferreira S."/>
            <person name="Hochstein R."/>
            <person name="Heidelberg J."/>
            <person name="Johnson J."/>
            <person name="Mead D."/>
            <person name="Pohorille A."/>
            <person name="Sarmiento M."/>
            <person name="Schweighofer K."/>
            <person name="Seshadri R."/>
            <person name="Voytek M.A."/>
        </authorList>
    </citation>
    <scope>NUCLEOTIDE SEQUENCE [LARGE SCALE GENOMIC DNA]</scope>
    <source>
        <strain evidence="8">DSM 14350 / EX-H1</strain>
    </source>
</reference>
<evidence type="ECO:0000256" key="1">
    <source>
        <dbReference type="ARBA" id="ARBA00004141"/>
    </source>
</evidence>
<dbReference type="SUPFAM" id="SSF161070">
    <property type="entry name" value="SNF-like"/>
    <property type="match status" value="1"/>
</dbReference>
<feature type="transmembrane region" description="Helical" evidence="6">
    <location>
        <begin position="243"/>
        <end position="268"/>
    </location>
</feature>
<dbReference type="EMBL" id="CP001230">
    <property type="protein sequence ID" value="ACO04102.1"/>
    <property type="molecule type" value="Genomic_DNA"/>
</dbReference>
<dbReference type="InterPro" id="IPR037272">
    <property type="entry name" value="SNS_sf"/>
</dbReference>
<accession>C0QS45</accession>
<evidence type="ECO:0000256" key="2">
    <source>
        <dbReference type="ARBA" id="ARBA00022448"/>
    </source>
</evidence>